<dbReference type="InterPro" id="IPR011004">
    <property type="entry name" value="Trimer_LpxA-like_sf"/>
</dbReference>
<dbReference type="Pfam" id="PF00132">
    <property type="entry name" value="Hexapep"/>
    <property type="match status" value="1"/>
</dbReference>
<dbReference type="EMBL" id="CP016616">
    <property type="protein sequence ID" value="ANY80894.1"/>
    <property type="molecule type" value="Genomic_DNA"/>
</dbReference>
<evidence type="ECO:0000313" key="1">
    <source>
        <dbReference type="EMBL" id="ANY80894.1"/>
    </source>
</evidence>
<dbReference type="AlphaFoldDB" id="A0A1B2ELN4"/>
<dbReference type="RefSeq" id="WP_099511965.1">
    <property type="nucleotide sequence ID" value="NZ_CP016616.1"/>
</dbReference>
<dbReference type="InterPro" id="IPR050484">
    <property type="entry name" value="Transf_Hexapept/Carb_Anhydrase"/>
</dbReference>
<name>A0A1B2ELN4_9HYPH</name>
<dbReference type="PANTHER" id="PTHR13061:SF29">
    <property type="entry name" value="GAMMA CARBONIC ANHYDRASE-LIKE 1, MITOCHONDRIAL-RELATED"/>
    <property type="match status" value="1"/>
</dbReference>
<dbReference type="KEGG" id="moc:BB934_23880"/>
<protein>
    <submittedName>
        <fullName evidence="1">Gamma carbonic anhydrase family protein</fullName>
    </submittedName>
</protein>
<organism evidence="1">
    <name type="scientific">Microvirga ossetica</name>
    <dbReference type="NCBI Taxonomy" id="1882682"/>
    <lineage>
        <taxon>Bacteria</taxon>
        <taxon>Pseudomonadati</taxon>
        <taxon>Pseudomonadota</taxon>
        <taxon>Alphaproteobacteria</taxon>
        <taxon>Hyphomicrobiales</taxon>
        <taxon>Methylobacteriaceae</taxon>
        <taxon>Microvirga</taxon>
    </lineage>
</organism>
<dbReference type="OrthoDB" id="9803036at2"/>
<dbReference type="InterPro" id="IPR047324">
    <property type="entry name" value="LbH_gamma_CA-like"/>
</dbReference>
<proteinExistence type="predicted"/>
<accession>A0A1B2ELN4</accession>
<gene>
    <name evidence="1" type="ORF">BB934_23880</name>
</gene>
<sequence>MPIYSLDGIAPEFPHPQQIWIAPDANVIGRVRLGSDVSVWFGAALRGDNEWIEIGARSNIQDGAVLHTDMGYPLTIGEGVTVGHHAILHGCFIGSNTLIGMGATILNGARIGADSIVGANALVTQGKEFPDGSLIVGSPAKAVRSLDAESIQRLRASATRYVENGRRYTGELVRIDEARAKI</sequence>
<dbReference type="InterPro" id="IPR001451">
    <property type="entry name" value="Hexapep"/>
</dbReference>
<dbReference type="CDD" id="cd04645">
    <property type="entry name" value="LbH_gamma_CA_like"/>
    <property type="match status" value="1"/>
</dbReference>
<dbReference type="Gene3D" id="2.160.10.10">
    <property type="entry name" value="Hexapeptide repeat proteins"/>
    <property type="match status" value="1"/>
</dbReference>
<reference evidence="1" key="1">
    <citation type="submission" date="2016-07" db="EMBL/GenBank/DDBJ databases">
        <title>Microvirga ossetica sp. nov. a new species of rhizobia isolated from root nodules of the legume species Vicia alpestris Steven originated from North Ossetia region in the Caucasus.</title>
        <authorList>
            <person name="Safronova V.I."/>
            <person name="Kuznetsova I.G."/>
            <person name="Sazanova A.L."/>
            <person name="Belimov A."/>
            <person name="Andronov E."/>
            <person name="Osledkin Y.S."/>
            <person name="Onishchuk O.P."/>
            <person name="Kurchak O.N."/>
            <person name="Shaposhnikov A.I."/>
            <person name="Willems A."/>
            <person name="Tikhonovich I.A."/>
        </authorList>
    </citation>
    <scope>NUCLEOTIDE SEQUENCE [LARGE SCALE GENOMIC DNA]</scope>
    <source>
        <strain evidence="1">V5/3M</strain>
    </source>
</reference>
<dbReference type="PANTHER" id="PTHR13061">
    <property type="entry name" value="DYNACTIN SUBUNIT P25"/>
    <property type="match status" value="1"/>
</dbReference>
<dbReference type="SUPFAM" id="SSF51161">
    <property type="entry name" value="Trimeric LpxA-like enzymes"/>
    <property type="match status" value="1"/>
</dbReference>